<feature type="compositionally biased region" description="Polar residues" evidence="1">
    <location>
        <begin position="438"/>
        <end position="451"/>
    </location>
</feature>
<evidence type="ECO:0000313" key="3">
    <source>
        <dbReference type="EMBL" id="KAL1872304.1"/>
    </source>
</evidence>
<dbReference type="InterPro" id="IPR013088">
    <property type="entry name" value="Znf_NHR/GATA"/>
</dbReference>
<dbReference type="Gene3D" id="3.30.50.10">
    <property type="entry name" value="Erythroid Transcription Factor GATA-1, subunit A"/>
    <property type="match status" value="1"/>
</dbReference>
<dbReference type="SUPFAM" id="SSF57716">
    <property type="entry name" value="Glucocorticoid receptor-like (DNA-binding domain)"/>
    <property type="match status" value="1"/>
</dbReference>
<evidence type="ECO:0000259" key="2">
    <source>
        <dbReference type="Pfam" id="PF25823"/>
    </source>
</evidence>
<dbReference type="InterPro" id="IPR042403">
    <property type="entry name" value="Spt21/Ams2"/>
</dbReference>
<dbReference type="Pfam" id="PF25823">
    <property type="entry name" value="Ams2-SPT21_N"/>
    <property type="match status" value="1"/>
</dbReference>
<feature type="compositionally biased region" description="Polar residues" evidence="1">
    <location>
        <begin position="231"/>
        <end position="274"/>
    </location>
</feature>
<feature type="compositionally biased region" description="Polar residues" evidence="1">
    <location>
        <begin position="720"/>
        <end position="737"/>
    </location>
</feature>
<feature type="compositionally biased region" description="Basic and acidic residues" evidence="1">
    <location>
        <begin position="915"/>
        <end position="925"/>
    </location>
</feature>
<dbReference type="Proteomes" id="UP001586593">
    <property type="component" value="Unassembled WGS sequence"/>
</dbReference>
<organism evidence="3 4">
    <name type="scientific">Phialemonium thermophilum</name>
    <dbReference type="NCBI Taxonomy" id="223376"/>
    <lineage>
        <taxon>Eukaryota</taxon>
        <taxon>Fungi</taxon>
        <taxon>Dikarya</taxon>
        <taxon>Ascomycota</taxon>
        <taxon>Pezizomycotina</taxon>
        <taxon>Sordariomycetes</taxon>
        <taxon>Sordariomycetidae</taxon>
        <taxon>Cephalothecales</taxon>
        <taxon>Cephalothecaceae</taxon>
        <taxon>Phialemonium</taxon>
    </lineage>
</organism>
<proteinExistence type="predicted"/>
<feature type="compositionally biased region" description="Polar residues" evidence="1">
    <location>
        <begin position="530"/>
        <end position="539"/>
    </location>
</feature>
<feature type="compositionally biased region" description="Low complexity" evidence="1">
    <location>
        <begin position="1146"/>
        <end position="1164"/>
    </location>
</feature>
<dbReference type="InterPro" id="IPR057725">
    <property type="entry name" value="Ams2-SPT21_N"/>
</dbReference>
<feature type="region of interest" description="Disordered" evidence="1">
    <location>
        <begin position="915"/>
        <end position="1056"/>
    </location>
</feature>
<feature type="compositionally biased region" description="Low complexity" evidence="1">
    <location>
        <begin position="286"/>
        <end position="299"/>
    </location>
</feature>
<feature type="compositionally biased region" description="Basic residues" evidence="1">
    <location>
        <begin position="1192"/>
        <end position="1204"/>
    </location>
</feature>
<feature type="compositionally biased region" description="Low complexity" evidence="1">
    <location>
        <begin position="548"/>
        <end position="563"/>
    </location>
</feature>
<feature type="compositionally biased region" description="Polar residues" evidence="1">
    <location>
        <begin position="1022"/>
        <end position="1031"/>
    </location>
</feature>
<feature type="region of interest" description="Disordered" evidence="1">
    <location>
        <begin position="1074"/>
        <end position="1222"/>
    </location>
</feature>
<reference evidence="3 4" key="1">
    <citation type="journal article" date="2024" name="Commun. Biol.">
        <title>Comparative genomic analysis of thermophilic fungi reveals convergent evolutionary adaptations and gene losses.</title>
        <authorList>
            <person name="Steindorff A.S."/>
            <person name="Aguilar-Pontes M.V."/>
            <person name="Robinson A.J."/>
            <person name="Andreopoulos B."/>
            <person name="LaButti K."/>
            <person name="Kuo A."/>
            <person name="Mondo S."/>
            <person name="Riley R."/>
            <person name="Otillar R."/>
            <person name="Haridas S."/>
            <person name="Lipzen A."/>
            <person name="Grimwood J."/>
            <person name="Schmutz J."/>
            <person name="Clum A."/>
            <person name="Reid I.D."/>
            <person name="Moisan M.C."/>
            <person name="Butler G."/>
            <person name="Nguyen T.T.M."/>
            <person name="Dewar K."/>
            <person name="Conant G."/>
            <person name="Drula E."/>
            <person name="Henrissat B."/>
            <person name="Hansel C."/>
            <person name="Singer S."/>
            <person name="Hutchinson M.I."/>
            <person name="de Vries R.P."/>
            <person name="Natvig D.O."/>
            <person name="Powell A.J."/>
            <person name="Tsang A."/>
            <person name="Grigoriev I.V."/>
        </authorList>
    </citation>
    <scope>NUCLEOTIDE SEQUENCE [LARGE SCALE GENOMIC DNA]</scope>
    <source>
        <strain evidence="3 4">ATCC 24622</strain>
    </source>
</reference>
<feature type="compositionally biased region" description="Polar residues" evidence="1">
    <location>
        <begin position="975"/>
        <end position="992"/>
    </location>
</feature>
<feature type="region of interest" description="Disordered" evidence="1">
    <location>
        <begin position="1"/>
        <end position="24"/>
    </location>
</feature>
<keyword evidence="4" id="KW-1185">Reference proteome</keyword>
<comment type="caution">
    <text evidence="3">The sequence shown here is derived from an EMBL/GenBank/DDBJ whole genome shotgun (WGS) entry which is preliminary data.</text>
</comment>
<feature type="compositionally biased region" description="Polar residues" evidence="1">
    <location>
        <begin position="1165"/>
        <end position="1191"/>
    </location>
</feature>
<dbReference type="PANTHER" id="PTHR39147">
    <property type="entry name" value="PROTEIN SPT21"/>
    <property type="match status" value="1"/>
</dbReference>
<feature type="compositionally biased region" description="Basic and acidic residues" evidence="1">
    <location>
        <begin position="707"/>
        <end position="719"/>
    </location>
</feature>
<feature type="compositionally biased region" description="Pro residues" evidence="1">
    <location>
        <begin position="1114"/>
        <end position="1126"/>
    </location>
</feature>
<protein>
    <recommendedName>
        <fullName evidence="2">Ams2/SPT21 N-terminal domain-containing protein</fullName>
    </recommendedName>
</protein>
<evidence type="ECO:0000256" key="1">
    <source>
        <dbReference type="SAM" id="MobiDB-lite"/>
    </source>
</evidence>
<feature type="compositionally biased region" description="Basic and acidic residues" evidence="1">
    <location>
        <begin position="636"/>
        <end position="647"/>
    </location>
</feature>
<feature type="domain" description="Ams2/SPT21 N-terminal" evidence="2">
    <location>
        <begin position="27"/>
        <end position="161"/>
    </location>
</feature>
<gene>
    <name evidence="3" type="ORF">VTK73DRAFT_1614</name>
</gene>
<feature type="compositionally biased region" description="Pro residues" evidence="1">
    <location>
        <begin position="481"/>
        <end position="490"/>
    </location>
</feature>
<accession>A0ABR3X8S5</accession>
<name>A0ABR3X8S5_9PEZI</name>
<dbReference type="EMBL" id="JAZHXJ010000140">
    <property type="protein sequence ID" value="KAL1872304.1"/>
    <property type="molecule type" value="Genomic_DNA"/>
</dbReference>
<feature type="compositionally biased region" description="Polar residues" evidence="1">
    <location>
        <begin position="1"/>
        <end position="11"/>
    </location>
</feature>
<dbReference type="PANTHER" id="PTHR39147:SF1">
    <property type="entry name" value="PROTEIN SPT21"/>
    <property type="match status" value="1"/>
</dbReference>
<sequence>MAPMGTSTSMGSAAPTPAPQEADDFGLQVRPMGLKVHYTFDKDNQIHCLARWPHILQIQAIPIDDRNTIGVVDLRTCLMAVGQCSPEIINHPATDYAVYAYDYSEPDVPLVGQGMLSWGLDPANDQLSQQLLTGRVTRNLLAIFGNGIRETLEVKLKLNAVPKQQRTDDSNASNNLDNINRSMSMVSSAPTPIETANNEWNSFIQSNPTFGRSASVAAIPSPSLPPARLENQVSDHMSPNIHSDGPSHQISRSSGSALATSRPSQDAPPSSQQGIEIVHEKPRPSRPSSRASRKQPTGRPRGRPRKKPVETGNTSAAEEATDADEGPQRKRAKITQVDYSSVAPFGSAPESLRVAASTSGSLRNMRPVAPAGAPSANNHLHDGPRAPTPVPDASSLRKPQRRRAPIPIARRESLTEYENAPFQAQFNQQHVPMHLSQDARSPTDSIGQSPDQGYVPESPADLGSSPPVPRASAYMQSSPMPSSPILPPMPLGAADSGFMSGGIEDYFEEDELQQELPQQKDQPDLFPSLSMKQQAQQAANRKDGDSGQQQQQQQNQKQQQQPQVYSFQEVTPGPPEFLPATSIFNPVGKTRSLNRSASSAASAAPTPPETNQTATREPVSRSLKRSDTTTSMPGPSEHDAISHHLQPEKPASPPILQSLHGMANGRSHSLPAQGSKKTEDAVPMESEADGGSKDASHTAISIPEQGNDERVKIAIKAEEPNQSAENPIVSASTTKSAPGTAARQLLAPRPLSRADLSRNSNNPAIPASDPVPEPITLTLPQTCHSEAPCPPSDAVEPPKYNKNQVKKQSIKERLESAIQRGEMPSFCNNCGAIETPTWRKIWTQEHEGVPGFHEFSDKPGYVTTIDILARDDEGKPTAYRLVKKNLGPGDNKFDWKEFLLCNPCGIWLAKFKSHRPPDRWDKDAARLNQPRRKREPKGSNSRSRKGRAKSEGQMQPTSEAYFPTDPVGPGDRASPSGQEGSRPRQQSTAATDSNDDRGRSLQPSTTARRGFRSSPNRDGPGSTHSRGSGTADSPIALDDFGTTRRILFPSPRKDGNTKILGELAVNIVQTVSDYPAPKPETEPLSGKAEAAPPVRPSTPPPRDGDDLDHQLFGTPPPHPSTPPPKAPSGGPFKTPTRPTPNHRPITRSISRSIRSCRSSARSPSQAFPQLQRTPSKTPRSAGNRSSQSLSASKRRTPRSGHLHAHFSLGNDDHRNNNNQCDMHFESPFTATLQQLLSEADGFTSGSPSHGLVDLDLGDLPNLDNHDLQSHLDAAAAAAAADGTLDFGSFLGTDMAMPSSPPSLGRGGGMSDFGISLHELGTGSEL</sequence>
<evidence type="ECO:0000313" key="4">
    <source>
        <dbReference type="Proteomes" id="UP001586593"/>
    </source>
</evidence>
<feature type="region of interest" description="Disordered" evidence="1">
    <location>
        <begin position="214"/>
        <end position="807"/>
    </location>
</feature>